<dbReference type="FunFam" id="3.40.50.300:FF:001091">
    <property type="entry name" value="Probable disease resistance protein At1g61300"/>
    <property type="match status" value="1"/>
</dbReference>
<evidence type="ECO:0000256" key="2">
    <source>
        <dbReference type="ARBA" id="ARBA00022614"/>
    </source>
</evidence>
<proteinExistence type="inferred from homology"/>
<feature type="domain" description="NB-ARC" evidence="8">
    <location>
        <begin position="163"/>
        <end position="321"/>
    </location>
</feature>
<dbReference type="InterPro" id="IPR002182">
    <property type="entry name" value="NB-ARC"/>
</dbReference>
<dbReference type="GO" id="GO:0006952">
    <property type="term" value="P:defense response"/>
    <property type="evidence" value="ECO:0007669"/>
    <property type="project" value="UniProtKB-KW"/>
</dbReference>
<dbReference type="InterPro" id="IPR042197">
    <property type="entry name" value="Apaf_helical"/>
</dbReference>
<keyword evidence="3" id="KW-0677">Repeat</keyword>
<dbReference type="GO" id="GO:0005524">
    <property type="term" value="F:ATP binding"/>
    <property type="evidence" value="ECO:0007669"/>
    <property type="project" value="UniProtKB-KW"/>
</dbReference>
<dbReference type="SUPFAM" id="SSF52540">
    <property type="entry name" value="P-loop containing nucleoside triphosphate hydrolases"/>
    <property type="match status" value="1"/>
</dbReference>
<evidence type="ECO:0000256" key="3">
    <source>
        <dbReference type="ARBA" id="ARBA00022737"/>
    </source>
</evidence>
<accession>A0A0L9TAJ0</accession>
<evidence type="ECO:0000259" key="8">
    <source>
        <dbReference type="Pfam" id="PF00931"/>
    </source>
</evidence>
<dbReference type="GO" id="GO:0043531">
    <property type="term" value="F:ADP binding"/>
    <property type="evidence" value="ECO:0007669"/>
    <property type="project" value="InterPro"/>
</dbReference>
<reference evidence="11" key="1">
    <citation type="journal article" date="2015" name="Proc. Natl. Acad. Sci. U.S.A.">
        <title>Genome sequencing of adzuki bean (Vigna angularis) provides insight into high starch and low fat accumulation and domestication.</title>
        <authorList>
            <person name="Yang K."/>
            <person name="Tian Z."/>
            <person name="Chen C."/>
            <person name="Luo L."/>
            <person name="Zhao B."/>
            <person name="Wang Z."/>
            <person name="Yu L."/>
            <person name="Li Y."/>
            <person name="Sun Y."/>
            <person name="Li W."/>
            <person name="Chen Y."/>
            <person name="Li Y."/>
            <person name="Zhang Y."/>
            <person name="Ai D."/>
            <person name="Zhao J."/>
            <person name="Shang C."/>
            <person name="Ma Y."/>
            <person name="Wu B."/>
            <person name="Wang M."/>
            <person name="Gao L."/>
            <person name="Sun D."/>
            <person name="Zhang P."/>
            <person name="Guo F."/>
            <person name="Wang W."/>
            <person name="Li Y."/>
            <person name="Wang J."/>
            <person name="Varshney R.K."/>
            <person name="Wang J."/>
            <person name="Ling H.Q."/>
            <person name="Wan P."/>
        </authorList>
    </citation>
    <scope>NUCLEOTIDE SEQUENCE</scope>
    <source>
        <strain evidence="11">cv. Jingnong 6</strain>
    </source>
</reference>
<dbReference type="Gene3D" id="3.40.50.300">
    <property type="entry name" value="P-loop containing nucleotide triphosphate hydrolases"/>
    <property type="match status" value="1"/>
</dbReference>
<feature type="domain" description="Disease resistance protein At4g27190-like leucine-rich repeats" evidence="9">
    <location>
        <begin position="742"/>
        <end position="839"/>
    </location>
</feature>
<keyword evidence="6" id="KW-0067">ATP-binding</keyword>
<dbReference type="PANTHER" id="PTHR33463">
    <property type="entry name" value="NB-ARC DOMAIN-CONTAINING PROTEIN-RELATED"/>
    <property type="match status" value="1"/>
</dbReference>
<dbReference type="Gramene" id="KOM27542">
    <property type="protein sequence ID" value="KOM27542"/>
    <property type="gene ID" value="LR48_Vigan437s000200"/>
</dbReference>
<feature type="region of interest" description="Disordered" evidence="7">
    <location>
        <begin position="1712"/>
        <end position="1735"/>
    </location>
</feature>
<dbReference type="SUPFAM" id="SSF52047">
    <property type="entry name" value="RNI-like"/>
    <property type="match status" value="1"/>
</dbReference>
<dbReference type="OMA" id="CQKVVQL"/>
<evidence type="ECO:0000259" key="9">
    <source>
        <dbReference type="Pfam" id="PF23247"/>
    </source>
</evidence>
<evidence type="ECO:0000256" key="4">
    <source>
        <dbReference type="ARBA" id="ARBA00022741"/>
    </source>
</evidence>
<evidence type="ECO:0000313" key="10">
    <source>
        <dbReference type="EMBL" id="KOM27542.1"/>
    </source>
</evidence>
<dbReference type="PANTHER" id="PTHR33463:SF105">
    <property type="entry name" value="AND NB-ARC DOMAIN DISEASE RESISTANCE PROTEIN, PUTATIVE-RELATED"/>
    <property type="match status" value="1"/>
</dbReference>
<dbReference type="InterPro" id="IPR027417">
    <property type="entry name" value="P-loop_NTPase"/>
</dbReference>
<feature type="domain" description="Disease resistance protein At4g27190-like leucine-rich repeats" evidence="9">
    <location>
        <begin position="1292"/>
        <end position="1391"/>
    </location>
</feature>
<dbReference type="PRINTS" id="PR00364">
    <property type="entry name" value="DISEASERSIST"/>
</dbReference>
<dbReference type="EMBL" id="KQ258386">
    <property type="protein sequence ID" value="KOM27542.1"/>
    <property type="molecule type" value="Genomic_DNA"/>
</dbReference>
<feature type="domain" description="Disease resistance protein At4g27190-like leucine-rich repeats" evidence="9">
    <location>
        <begin position="927"/>
        <end position="978"/>
    </location>
</feature>
<dbReference type="Pfam" id="PF23247">
    <property type="entry name" value="LRR_RPS2"/>
    <property type="match status" value="4"/>
</dbReference>
<evidence type="ECO:0000256" key="1">
    <source>
        <dbReference type="ARBA" id="ARBA00008894"/>
    </source>
</evidence>
<keyword evidence="2" id="KW-0433">Leucine-rich repeat</keyword>
<dbReference type="SUPFAM" id="SSF52058">
    <property type="entry name" value="L domain-like"/>
    <property type="match status" value="1"/>
</dbReference>
<dbReference type="Gene3D" id="1.10.8.430">
    <property type="entry name" value="Helical domain of apoptotic protease-activating factors"/>
    <property type="match status" value="1"/>
</dbReference>
<protein>
    <submittedName>
        <fullName evidence="10">Uncharacterized protein</fullName>
    </submittedName>
</protein>
<dbReference type="InterPro" id="IPR032675">
    <property type="entry name" value="LRR_dom_sf"/>
</dbReference>
<evidence type="ECO:0000256" key="5">
    <source>
        <dbReference type="ARBA" id="ARBA00022821"/>
    </source>
</evidence>
<comment type="similarity">
    <text evidence="1">Belongs to the disease resistance NB-LRR family.</text>
</comment>
<name>A0A0L9TAJ0_PHAAN</name>
<keyword evidence="5" id="KW-0611">Plant defense</keyword>
<keyword evidence="4" id="KW-0547">Nucleotide-binding</keyword>
<evidence type="ECO:0000313" key="11">
    <source>
        <dbReference type="Proteomes" id="UP000053144"/>
    </source>
</evidence>
<organism evidence="10 11">
    <name type="scientific">Phaseolus angularis</name>
    <name type="common">Azuki bean</name>
    <name type="synonym">Vigna angularis</name>
    <dbReference type="NCBI Taxonomy" id="3914"/>
    <lineage>
        <taxon>Eukaryota</taxon>
        <taxon>Viridiplantae</taxon>
        <taxon>Streptophyta</taxon>
        <taxon>Embryophyta</taxon>
        <taxon>Tracheophyta</taxon>
        <taxon>Spermatophyta</taxon>
        <taxon>Magnoliopsida</taxon>
        <taxon>eudicotyledons</taxon>
        <taxon>Gunneridae</taxon>
        <taxon>Pentapetalae</taxon>
        <taxon>rosids</taxon>
        <taxon>fabids</taxon>
        <taxon>Fabales</taxon>
        <taxon>Fabaceae</taxon>
        <taxon>Papilionoideae</taxon>
        <taxon>50 kb inversion clade</taxon>
        <taxon>NPAAA clade</taxon>
        <taxon>indigoferoid/millettioid clade</taxon>
        <taxon>Phaseoleae</taxon>
        <taxon>Vigna</taxon>
    </lineage>
</organism>
<evidence type="ECO:0000256" key="7">
    <source>
        <dbReference type="SAM" id="MobiDB-lite"/>
    </source>
</evidence>
<sequence>MDYLVGFASSVSRDLVCGALNQLRYLRSFNNSVKKLEQEEGDLIVTRDDVQKYVEHAKRKTRETSGVVDKWLQDAISNIGKVNQLLEEARTENMCCFGYCPNWIWRYRMGKKLANKVFDLEKFIHEGKKYVSFDRIPTLPSGTLHILSEKCMNFESRKSAYEQLLDGVKNNDVSMIGLYGMGGCGKTTLAMEIRKFVEAEHLFEKVLFVPVSSTVEVGRIQEKIASSLQVEFPETEEMQRAQRLCSRLTQEKNVFIILDDVWEKLDFGRIGIPSSEHLKGCKILITTRSEPVCILMDCHRKIYLPILTDEEAWTLFQNKALISDATSDTLKDLGRLISDDCKGLPVAIAAVACSLKGKAETVWRVALNKLRHSKPINIERGLTDPYKCLQLSYDNLDDKEAKSLFLLCSVFPEDSEIIVERLVRCAIGLGVVREVDSYEEARSEVIAAKIKLVSCCLLLDAYHERVKMHDIVRDVAHIIAKDENKIIKCEVEKDVRVEQNSVRYLWCAKFPNDLDCSNLEFLCLVTKMKEFDGIFKRMGMLKVLILVNDEYGRTPLSTLSFETLTNLRCLFIENYELSDFSILGGMKNLQSLSLYNCLLPSFPELQTDVAITLKLLDLNGCNIKVKNFEVIKRIPLLEELYIIEIKRRWDANSEDNIEFFKTFSFPETLQRYGIVLGSHKFDRFDYEGIFIHRRTLFLNHFDISNELIKDLAKRANHLFVRNIHGGAKNIIPDIFQIEGGDFNELKKLEIHNSEELECLIDTRSHSSEVVTLFSKLHTLGIENMRNLRVIWHCFLPANGAFENLEKFHLSDCPRLKFLFTYVLARNFVKLKILKISRCDELKYILADDDKAEEGEDEFTTGHPVQIFQNLQDVKINSCRELKHIFPGNIVGGLTQLKVVEIEECDKLDQIIGDIVPSTDRDKLIEEGTLSSLANLRIAYCGKLGSIFTASTAKTLTSLEELFIEECKSLKYIVTHERVNKNQEESIVENEHDCQSDISIFQSLKKIDIRDCELLEGIFPVSFVGELNDITNKEVADFKDFSSRNNTQIELPALQVLELLHIRNRTVVGSYDVICPSLRKLSLDIGRYVGFFNLNCSRDASEATERDSIAIKISNSDFDPPVESVECLSKQPHGLNLIMTHNIREIKLIGFDKAKYLFKLSIALSLTMLEILRIKECGGLEYIIDTDDEYGKENMKAIFPNLKELSVYKCFQLKYMFGQYDVAKKDYKEIHIQFSALEILCLRNLPKFVSICSTNNLIVTWPSLKDFGCYECLYPFYGSREPIITSTKDPKGIQNHLPTLQTLYIEDSDVERIFCLNEHEMIGQQVSLRLGKLMLESLPQMTYIWVGPNNSLTLQHLTTLKIWNCGKLEVIFPKSVVRCLPKLKLLTIKECKELRQIIEGDKNLSNIVSPQPCFPKLEALHVDDCHKLKRLFSGSASNDLPNLHLLAINGANELEELVGCKQGKIKVELPRLKLLIFTHLENFSQEIELHNVKNCFVYKCPKLSLTSTTTFKKLFQHFPYEDIGIGGAVATHVESGGEDKLALDSKVVEQDDKLNEGKPGTVASQGIQVQEGLNLLHKQEGIDVVPNNNIDISSDIRTRLGAYKHFFDLDDAQISLLVDAITTYPHLWNASKKFSERFQAWRLKILADMLLFLQKESVHNVIPQREKEFDKLCEEAIEVGFESSWVEEMRQRVVARDPKLEEDIAKRQIDENSMRCSSGDTVRDSQAVEEGDGPKIRLEEGSDLVDKEGEIGVVSTDHIVAPRNKEPEQEFVAEVFTSEIPRITTSLTNSQTVEKPTPSNPLVDTQQTSEPCLMKQKKPLGEIPKSTEQVALVETIAKNTNMEASSILSESANSKLDPIVTLQRKSHLHSEDNIVVKTLVELEKYLKMSLKDIVSSETNTLRLLSTLNFLSDLPFKDVTLSDRLKRIIETMHQHFPTILCSFKQRFATTHKLAELEARQNEVAIKISEAENFNDEVPLKEVVLKEQIVRLKEEIKVCEAALSSLDEGKNKCIAETIRYKKELENVKKNKSQTVEDQRKAEQELFEVAYKWSVLCSEYELDRMAARNLS</sequence>
<feature type="domain" description="Disease resistance protein At4g27190-like leucine-rich repeats" evidence="9">
    <location>
        <begin position="864"/>
        <end position="905"/>
    </location>
</feature>
<gene>
    <name evidence="10" type="ORF">LR48_Vigan437s000200</name>
</gene>
<dbReference type="Gene3D" id="1.10.10.10">
    <property type="entry name" value="Winged helix-like DNA-binding domain superfamily/Winged helix DNA-binding domain"/>
    <property type="match status" value="1"/>
</dbReference>
<dbReference type="Pfam" id="PF00931">
    <property type="entry name" value="NB-ARC"/>
    <property type="match status" value="1"/>
</dbReference>
<evidence type="ECO:0000256" key="6">
    <source>
        <dbReference type="ARBA" id="ARBA00022840"/>
    </source>
</evidence>
<dbReference type="InterPro" id="IPR050905">
    <property type="entry name" value="Plant_NBS-LRR"/>
</dbReference>
<dbReference type="InterPro" id="IPR036388">
    <property type="entry name" value="WH-like_DNA-bd_sf"/>
</dbReference>
<dbReference type="InterPro" id="IPR057135">
    <property type="entry name" value="At4g27190-like_LRR"/>
</dbReference>
<dbReference type="Proteomes" id="UP000053144">
    <property type="component" value="Unassembled WGS sequence"/>
</dbReference>
<dbReference type="Gene3D" id="3.80.10.10">
    <property type="entry name" value="Ribonuclease Inhibitor"/>
    <property type="match status" value="4"/>
</dbReference>